<accession>A0A444PWY6</accession>
<dbReference type="RefSeq" id="WP_128493243.1">
    <property type="nucleotide sequence ID" value="NZ_RZNB01000001.1"/>
</dbReference>
<keyword evidence="1" id="KW-0805">Transcription regulation</keyword>
<dbReference type="InterPro" id="IPR000524">
    <property type="entry name" value="Tscrpt_reg_HTH_GntR"/>
</dbReference>
<sequence>MTVPKYRELAEAIRAEIARAPVGSPTTSERQLAEDTGVSRMTARRAIDELVREGLLTREVGRGTFVARPVVSVPLQLTSFTEDMLARGYTPSSTVLHAGLVPADENVASIFRLDPGADVMLLTRLRLADGVPIAIERSHIRARLFPGIEDIDFAHESLYRVLIEDYGVRFEAGEQVIRAAIARTADADTLDIAHGSPVLELVRTSVSHGEVIEWTTSTYPGSRFELSARIAPVTVQGSAPQSALRARR</sequence>
<dbReference type="Pfam" id="PF07702">
    <property type="entry name" value="UTRA"/>
    <property type="match status" value="1"/>
</dbReference>
<dbReference type="GO" id="GO:0003677">
    <property type="term" value="F:DNA binding"/>
    <property type="evidence" value="ECO:0007669"/>
    <property type="project" value="UniProtKB-KW"/>
</dbReference>
<comment type="caution">
    <text evidence="5">The sequence shown here is derived from an EMBL/GenBank/DDBJ whole genome shotgun (WGS) entry which is preliminary data.</text>
</comment>
<feature type="domain" description="HTH gntR-type" evidence="4">
    <location>
        <begin position="3"/>
        <end position="69"/>
    </location>
</feature>
<dbReference type="CDD" id="cd07377">
    <property type="entry name" value="WHTH_GntR"/>
    <property type="match status" value="1"/>
</dbReference>
<evidence type="ECO:0000256" key="1">
    <source>
        <dbReference type="ARBA" id="ARBA00023015"/>
    </source>
</evidence>
<keyword evidence="3" id="KW-0804">Transcription</keyword>
<dbReference type="InterPro" id="IPR011663">
    <property type="entry name" value="UTRA"/>
</dbReference>
<dbReference type="GO" id="GO:0003700">
    <property type="term" value="F:DNA-binding transcription factor activity"/>
    <property type="evidence" value="ECO:0007669"/>
    <property type="project" value="InterPro"/>
</dbReference>
<evidence type="ECO:0000313" key="5">
    <source>
        <dbReference type="EMBL" id="RWZ52400.1"/>
    </source>
</evidence>
<dbReference type="PRINTS" id="PR00035">
    <property type="entry name" value="HTHGNTR"/>
</dbReference>
<dbReference type="OrthoDB" id="7363114at2"/>
<dbReference type="PROSITE" id="PS50949">
    <property type="entry name" value="HTH_GNTR"/>
    <property type="match status" value="1"/>
</dbReference>
<dbReference type="PANTHER" id="PTHR44846">
    <property type="entry name" value="MANNOSYL-D-GLYCERATE TRANSPORT/METABOLISM SYSTEM REPRESSOR MNGR-RELATED"/>
    <property type="match status" value="1"/>
</dbReference>
<dbReference type="GO" id="GO:0045892">
    <property type="term" value="P:negative regulation of DNA-templated transcription"/>
    <property type="evidence" value="ECO:0007669"/>
    <property type="project" value="TreeGrafter"/>
</dbReference>
<dbReference type="SUPFAM" id="SSF46785">
    <property type="entry name" value="Winged helix' DNA-binding domain"/>
    <property type="match status" value="1"/>
</dbReference>
<keyword evidence="6" id="KW-1185">Reference proteome</keyword>
<reference evidence="5 6" key="1">
    <citation type="submission" date="2018-12" db="EMBL/GenBank/DDBJ databases">
        <authorList>
            <person name="Li F."/>
        </authorList>
    </citation>
    <scope>NUCLEOTIDE SEQUENCE [LARGE SCALE GENOMIC DNA]</scope>
    <source>
        <strain evidence="5 6">11W25H-1</strain>
    </source>
</reference>
<dbReference type="Gene3D" id="3.40.1410.10">
    <property type="entry name" value="Chorismate lyase-like"/>
    <property type="match status" value="1"/>
</dbReference>
<dbReference type="EMBL" id="RZNB01000001">
    <property type="protein sequence ID" value="RWZ52400.1"/>
    <property type="molecule type" value="Genomic_DNA"/>
</dbReference>
<evidence type="ECO:0000256" key="3">
    <source>
        <dbReference type="ARBA" id="ARBA00023163"/>
    </source>
</evidence>
<dbReference type="Gene3D" id="1.10.10.10">
    <property type="entry name" value="Winged helix-like DNA-binding domain superfamily/Winged helix DNA-binding domain"/>
    <property type="match status" value="1"/>
</dbReference>
<keyword evidence="2" id="KW-0238">DNA-binding</keyword>
<dbReference type="Pfam" id="PF00392">
    <property type="entry name" value="GntR"/>
    <property type="match status" value="1"/>
</dbReference>
<name>A0A444PWY6_9MICO</name>
<dbReference type="PANTHER" id="PTHR44846:SF1">
    <property type="entry name" value="MANNOSYL-D-GLYCERATE TRANSPORT_METABOLISM SYSTEM REPRESSOR MNGR-RELATED"/>
    <property type="match status" value="1"/>
</dbReference>
<dbReference type="InterPro" id="IPR036390">
    <property type="entry name" value="WH_DNA-bd_sf"/>
</dbReference>
<dbReference type="SUPFAM" id="SSF64288">
    <property type="entry name" value="Chorismate lyase-like"/>
    <property type="match status" value="1"/>
</dbReference>
<dbReference type="AlphaFoldDB" id="A0A444PWY6"/>
<protein>
    <submittedName>
        <fullName evidence="5">GntR family transcriptional regulator</fullName>
    </submittedName>
</protein>
<organism evidence="5 6">
    <name type="scientific">Labedella phragmitis</name>
    <dbReference type="NCBI Taxonomy" id="2498849"/>
    <lineage>
        <taxon>Bacteria</taxon>
        <taxon>Bacillati</taxon>
        <taxon>Actinomycetota</taxon>
        <taxon>Actinomycetes</taxon>
        <taxon>Micrococcales</taxon>
        <taxon>Microbacteriaceae</taxon>
        <taxon>Labedella</taxon>
    </lineage>
</organism>
<dbReference type="InterPro" id="IPR050679">
    <property type="entry name" value="Bact_HTH_transcr_reg"/>
</dbReference>
<dbReference type="Proteomes" id="UP000288547">
    <property type="component" value="Unassembled WGS sequence"/>
</dbReference>
<proteinExistence type="predicted"/>
<dbReference type="SMART" id="SM00345">
    <property type="entry name" value="HTH_GNTR"/>
    <property type="match status" value="1"/>
</dbReference>
<evidence type="ECO:0000259" key="4">
    <source>
        <dbReference type="PROSITE" id="PS50949"/>
    </source>
</evidence>
<dbReference type="InterPro" id="IPR028978">
    <property type="entry name" value="Chorismate_lyase_/UTRA_dom_sf"/>
</dbReference>
<dbReference type="SMART" id="SM00866">
    <property type="entry name" value="UTRA"/>
    <property type="match status" value="1"/>
</dbReference>
<evidence type="ECO:0000256" key="2">
    <source>
        <dbReference type="ARBA" id="ARBA00023125"/>
    </source>
</evidence>
<evidence type="ECO:0000313" key="6">
    <source>
        <dbReference type="Proteomes" id="UP000288547"/>
    </source>
</evidence>
<gene>
    <name evidence="5" type="ORF">ELQ90_00065</name>
</gene>
<dbReference type="InterPro" id="IPR036388">
    <property type="entry name" value="WH-like_DNA-bd_sf"/>
</dbReference>